<dbReference type="Gene3D" id="6.10.140.2220">
    <property type="match status" value="1"/>
</dbReference>
<feature type="domain" description="MYND-type" evidence="5">
    <location>
        <begin position="5"/>
        <end position="51"/>
    </location>
</feature>
<dbReference type="SUPFAM" id="SSF144232">
    <property type="entry name" value="HIT/MYND zinc finger-like"/>
    <property type="match status" value="1"/>
</dbReference>
<gene>
    <name evidence="6" type="ORF">B0T11DRAFT_327821</name>
</gene>
<protein>
    <recommendedName>
        <fullName evidence="5">MYND-type domain-containing protein</fullName>
    </recommendedName>
</protein>
<evidence type="ECO:0000259" key="5">
    <source>
        <dbReference type="PROSITE" id="PS50865"/>
    </source>
</evidence>
<comment type="caution">
    <text evidence="6">The sequence shown here is derived from an EMBL/GenBank/DDBJ whole genome shotgun (WGS) entry which is preliminary data.</text>
</comment>
<organism evidence="6 7">
    <name type="scientific">Plectosphaerella cucumerina</name>
    <dbReference type="NCBI Taxonomy" id="40658"/>
    <lineage>
        <taxon>Eukaryota</taxon>
        <taxon>Fungi</taxon>
        <taxon>Dikarya</taxon>
        <taxon>Ascomycota</taxon>
        <taxon>Pezizomycotina</taxon>
        <taxon>Sordariomycetes</taxon>
        <taxon>Hypocreomycetidae</taxon>
        <taxon>Glomerellales</taxon>
        <taxon>Plectosphaerellaceae</taxon>
        <taxon>Plectosphaerella</taxon>
    </lineage>
</organism>
<accession>A0A8K0X2Z0</accession>
<evidence type="ECO:0000256" key="1">
    <source>
        <dbReference type="ARBA" id="ARBA00022723"/>
    </source>
</evidence>
<reference evidence="6" key="1">
    <citation type="journal article" date="2021" name="Nat. Commun.">
        <title>Genetic determinants of endophytism in the Arabidopsis root mycobiome.</title>
        <authorList>
            <person name="Mesny F."/>
            <person name="Miyauchi S."/>
            <person name="Thiergart T."/>
            <person name="Pickel B."/>
            <person name="Atanasova L."/>
            <person name="Karlsson M."/>
            <person name="Huettel B."/>
            <person name="Barry K.W."/>
            <person name="Haridas S."/>
            <person name="Chen C."/>
            <person name="Bauer D."/>
            <person name="Andreopoulos W."/>
            <person name="Pangilinan J."/>
            <person name="LaButti K."/>
            <person name="Riley R."/>
            <person name="Lipzen A."/>
            <person name="Clum A."/>
            <person name="Drula E."/>
            <person name="Henrissat B."/>
            <person name="Kohler A."/>
            <person name="Grigoriev I.V."/>
            <person name="Martin F.M."/>
            <person name="Hacquard S."/>
        </authorList>
    </citation>
    <scope>NUCLEOTIDE SEQUENCE</scope>
    <source>
        <strain evidence="6">MPI-CAGE-AT-0016</strain>
    </source>
</reference>
<dbReference type="Proteomes" id="UP000813385">
    <property type="component" value="Unassembled WGS sequence"/>
</dbReference>
<keyword evidence="3" id="KW-0862">Zinc</keyword>
<keyword evidence="7" id="KW-1185">Reference proteome</keyword>
<dbReference type="Pfam" id="PF14737">
    <property type="entry name" value="DUF4470"/>
    <property type="match status" value="1"/>
</dbReference>
<evidence type="ECO:0000256" key="4">
    <source>
        <dbReference type="PROSITE-ProRule" id="PRU00134"/>
    </source>
</evidence>
<dbReference type="PROSITE" id="PS50865">
    <property type="entry name" value="ZF_MYND_2"/>
    <property type="match status" value="1"/>
</dbReference>
<dbReference type="Pfam" id="PF01753">
    <property type="entry name" value="zf-MYND"/>
    <property type="match status" value="1"/>
</dbReference>
<dbReference type="InterPro" id="IPR002893">
    <property type="entry name" value="Znf_MYND"/>
</dbReference>
<evidence type="ECO:0000256" key="3">
    <source>
        <dbReference type="ARBA" id="ARBA00022833"/>
    </source>
</evidence>
<evidence type="ECO:0000256" key="2">
    <source>
        <dbReference type="ARBA" id="ARBA00022771"/>
    </source>
</evidence>
<dbReference type="InterPro" id="IPR027974">
    <property type="entry name" value="DUF4470"/>
</dbReference>
<dbReference type="EMBL" id="JAGPXD010000003">
    <property type="protein sequence ID" value="KAH7361664.1"/>
    <property type="molecule type" value="Genomic_DNA"/>
</dbReference>
<proteinExistence type="predicted"/>
<name>A0A8K0X2Z0_9PEZI</name>
<keyword evidence="1" id="KW-0479">Metal-binding</keyword>
<evidence type="ECO:0000313" key="7">
    <source>
        <dbReference type="Proteomes" id="UP000813385"/>
    </source>
</evidence>
<evidence type="ECO:0000313" key="6">
    <source>
        <dbReference type="EMBL" id="KAH7361664.1"/>
    </source>
</evidence>
<keyword evidence="2 4" id="KW-0863">Zinc-finger</keyword>
<dbReference type="GO" id="GO:0008270">
    <property type="term" value="F:zinc ion binding"/>
    <property type="evidence" value="ECO:0007669"/>
    <property type="project" value="UniProtKB-KW"/>
</dbReference>
<dbReference type="AlphaFoldDB" id="A0A8K0X2Z0"/>
<dbReference type="OrthoDB" id="5282002at2759"/>
<sequence length="542" mass="60670">MAPPKFVCANWDPDEEGCKEIGTFTCKNCRLVLYCGSVCQKADWKRHKVLCQSPLNKESWMPAWYEEGRVPTFVTETTPQDIGPPRHLWGSAPAVDVLKLDANEGNDDLRNAFKTIAELPETRTASIDITVNDLDTPTVSRHVILLLIAVQSATRIVNVDEAVDCMLHVWYSSLIRQSDLGILEKLVKPVIQNVCDTIKTRGPEEVIKTWDGLLAYFDVPDGMTAERAHLVRKIGMLSPKMKDLRNREFVHKSGPGRVGVMRFIEDGLLLPFGSPREDFTVPNPTLFMDHQPWPMRGDNFPTNGWCTEDVFNTSSGAATSDTYGKLYYHVREVLRGFLQNMARTGATFTILQKNPAFLVDEGILAPDTFSRIHVSNFSDFDMAGLSVALIAMVPLLQTPQDNPHATLITLSKKGIADTITEKDRERYIDPNNGWAITANLYLMTRHIPPGYGPNHPRVFALGMACEALAEYDDILEGYLVAAKAAETAELVNAAAKDKHTIVPKWPFRLKLKYGETGAVEELHRLLATGHSVEFYLEWKRTA</sequence>